<gene>
    <name evidence="2" type="ORF">ECRASSUSDP1_LOCUS17384</name>
</gene>
<feature type="compositionally biased region" description="Acidic residues" evidence="1">
    <location>
        <begin position="33"/>
        <end position="44"/>
    </location>
</feature>
<protein>
    <recommendedName>
        <fullName evidence="4">INO80 complex subunit B-like conserved region domain-containing protein</fullName>
    </recommendedName>
</protein>
<reference evidence="2" key="1">
    <citation type="submission" date="2023-07" db="EMBL/GenBank/DDBJ databases">
        <authorList>
            <consortium name="AG Swart"/>
            <person name="Singh M."/>
            <person name="Singh A."/>
            <person name="Seah K."/>
            <person name="Emmerich C."/>
        </authorList>
    </citation>
    <scope>NUCLEOTIDE SEQUENCE</scope>
    <source>
        <strain evidence="2">DP1</strain>
    </source>
</reference>
<dbReference type="EMBL" id="CAMPGE010017545">
    <property type="protein sequence ID" value="CAI2376016.1"/>
    <property type="molecule type" value="Genomic_DNA"/>
</dbReference>
<proteinExistence type="predicted"/>
<name>A0AAD1XN68_EUPCR</name>
<accession>A0AAD1XN68</accession>
<organism evidence="2 3">
    <name type="scientific">Euplotes crassus</name>
    <dbReference type="NCBI Taxonomy" id="5936"/>
    <lineage>
        <taxon>Eukaryota</taxon>
        <taxon>Sar</taxon>
        <taxon>Alveolata</taxon>
        <taxon>Ciliophora</taxon>
        <taxon>Intramacronucleata</taxon>
        <taxon>Spirotrichea</taxon>
        <taxon>Hypotrichia</taxon>
        <taxon>Euplotida</taxon>
        <taxon>Euplotidae</taxon>
        <taxon>Moneuplotes</taxon>
    </lineage>
</organism>
<sequence length="298" mass="34711">MRRIIDSESSSQETHPVLRRSCRARKEVKSYNEDQDYSGLEEIEETRRRSQWRMGSDTSDIELEICTSEDDQDQSETIRQDPEFDFDRMTKRQRQAFLVKNNMMKVSEKAVEAHGGQLGERDETVAINHSGGQCMYSLDTIPKNKSIREKVKSRKDKTLEEEIADKRKELTNMLKDLDQKTKIREKRHKENMIKKAIMKVKKEEIAQTECVKYISSIRRRDKKFIEAKILKVPPSAKMTYFQLSSTASLSNLSARSNQKCDNCGTNSKKYKCSKSAKFACSLPCYRQNLRHFNINPSI</sequence>
<evidence type="ECO:0000313" key="2">
    <source>
        <dbReference type="EMBL" id="CAI2376016.1"/>
    </source>
</evidence>
<keyword evidence="3" id="KW-1185">Reference proteome</keyword>
<dbReference type="Proteomes" id="UP001295684">
    <property type="component" value="Unassembled WGS sequence"/>
</dbReference>
<feature type="region of interest" description="Disordered" evidence="1">
    <location>
        <begin position="1"/>
        <end position="59"/>
    </location>
</feature>
<evidence type="ECO:0008006" key="4">
    <source>
        <dbReference type="Google" id="ProtNLM"/>
    </source>
</evidence>
<evidence type="ECO:0000313" key="3">
    <source>
        <dbReference type="Proteomes" id="UP001295684"/>
    </source>
</evidence>
<comment type="caution">
    <text evidence="2">The sequence shown here is derived from an EMBL/GenBank/DDBJ whole genome shotgun (WGS) entry which is preliminary data.</text>
</comment>
<dbReference type="Gene3D" id="3.30.60.190">
    <property type="match status" value="1"/>
</dbReference>
<evidence type="ECO:0000256" key="1">
    <source>
        <dbReference type="SAM" id="MobiDB-lite"/>
    </source>
</evidence>
<dbReference type="AlphaFoldDB" id="A0AAD1XN68"/>
<dbReference type="SUPFAM" id="SSF144232">
    <property type="entry name" value="HIT/MYND zinc finger-like"/>
    <property type="match status" value="1"/>
</dbReference>